<organism evidence="1 2">
    <name type="scientific">Microcella alkaliphila</name>
    <dbReference type="NCBI Taxonomy" id="279828"/>
    <lineage>
        <taxon>Bacteria</taxon>
        <taxon>Bacillati</taxon>
        <taxon>Actinomycetota</taxon>
        <taxon>Actinomycetes</taxon>
        <taxon>Micrococcales</taxon>
        <taxon>Microbacteriaceae</taxon>
        <taxon>Microcella</taxon>
    </lineage>
</organism>
<dbReference type="KEGG" id="malk:MalAC0309_0656"/>
<evidence type="ECO:0000313" key="1">
    <source>
        <dbReference type="EMBL" id="BAU31525.1"/>
    </source>
</evidence>
<dbReference type="SUPFAM" id="SSF159888">
    <property type="entry name" value="YdhG-like"/>
    <property type="match status" value="1"/>
</dbReference>
<evidence type="ECO:0000313" key="2">
    <source>
        <dbReference type="Proteomes" id="UP000218965"/>
    </source>
</evidence>
<dbReference type="EMBL" id="AP017315">
    <property type="protein sequence ID" value="BAU31525.1"/>
    <property type="molecule type" value="Genomic_DNA"/>
</dbReference>
<sequence length="89" mass="9168">MPETTEGTSYGLAALLYRGKALIAITTTAKGYSAYPFSAAVVTAAAPQLGKLPHSTGAVTFTDARPLPPAAFDAMVAARRAEIDAALNR</sequence>
<gene>
    <name evidence="1" type="ORF">MalAC0309_0656</name>
</gene>
<dbReference type="RefSeq" id="WP_096420765.1">
    <property type="nucleotide sequence ID" value="NZ_AP017315.1"/>
</dbReference>
<name>A0A0U5BIY4_9MICO</name>
<protein>
    <submittedName>
        <fullName evidence="1">Uncharacterized protein</fullName>
    </submittedName>
</protein>
<proteinExistence type="predicted"/>
<reference evidence="2" key="1">
    <citation type="submission" date="2015-12" db="EMBL/GenBank/DDBJ databases">
        <authorList>
            <person name="Shamseldin A."/>
            <person name="Moawad H."/>
            <person name="Abd El-Rahim W.M."/>
            <person name="Sadowsky M.J."/>
        </authorList>
    </citation>
    <scope>NUCLEOTIDE SEQUENCE [LARGE SCALE GENOMIC DNA]</scope>
    <source>
        <strain evidence="2">JAM AC0309</strain>
    </source>
</reference>
<accession>A0A0U5BIY4</accession>
<reference evidence="1 2" key="2">
    <citation type="submission" date="2016-01" db="EMBL/GenBank/DDBJ databases">
        <title>Microcella alkaliphila JAM AC0309 whole genome shotgun sequence.</title>
        <authorList>
            <person name="Kurata A."/>
            <person name="Hirose Y."/>
            <person name="Kishimoto N."/>
            <person name="Kobayashi T."/>
        </authorList>
    </citation>
    <scope>NUCLEOTIDE SEQUENCE [LARGE SCALE GENOMIC DNA]</scope>
    <source>
        <strain evidence="1 2">JAM AC0309</strain>
    </source>
</reference>
<dbReference type="Gene3D" id="3.90.1150.200">
    <property type="match status" value="1"/>
</dbReference>
<dbReference type="OrthoDB" id="3236524at2"/>
<dbReference type="AlphaFoldDB" id="A0A0U5BIY4"/>
<dbReference type="Proteomes" id="UP000218965">
    <property type="component" value="Chromosome"/>
</dbReference>